<accession>A0A7W5G5E7</accession>
<evidence type="ECO:0000313" key="4">
    <source>
        <dbReference type="Proteomes" id="UP000525987"/>
    </source>
</evidence>
<sequence>MTGSGREPPGNQDERPPASAVRYLPAVLSRLAVEHAPVGLVLVDGQGLIRWASAGFRRLLDRHDEALEGHSIEEWFDCPGFLAFQRDVLASLEGGWQQVRLASQGAASQGADREPGRLVLVSVSAVEPETGDALRLLSVIDPLEAPEVAAAPETAPYLASVWRFEDRLRHALERADRLQGQVGLLMLRLARPAAPDAADDDELGGRVGRRLAHTLRREDSLAKLAPGCWGVLIEPPLSPEGLQTAALRCLEAMEAPVLVDERALLPSLSIGIAIHPEDGETPEQLLASAESALRRAGPSRYAFFDDGLRRRLAASLNFRQQLQAALLEPEAHFQLLFQPQLELRSGRCVGLEALVRWRHPRDGLLTPEHFLPTVAELGQQVRLDRWVITEAIAQRTAWRAAGSRLAELGVAVNAHVDLLDQAVFDRRPLDVFLRQQGLEPGWLCLELAQQGLIDRAGPQAHLLRRLQRLGVGLAVNDIGTGPLDLLNLTSLPVSRVKLSPVLLDSFDALEAGNALEALLRCLEVLCLESVLVGVETAPQLEAARRLGVTLAQGRLLGAPQSAEALEAWWAARAVSG</sequence>
<dbReference type="InterPro" id="IPR001633">
    <property type="entry name" value="EAL_dom"/>
</dbReference>
<dbReference type="SUPFAM" id="SSF141868">
    <property type="entry name" value="EAL domain-like"/>
    <property type="match status" value="1"/>
</dbReference>
<comment type="caution">
    <text evidence="3">The sequence shown here is derived from an EMBL/GenBank/DDBJ whole genome shotgun (WGS) entry which is preliminary data.</text>
</comment>
<name>A0A7W5G5E7_9GAMM</name>
<dbReference type="InterPro" id="IPR043128">
    <property type="entry name" value="Rev_trsase/Diguanyl_cyclase"/>
</dbReference>
<dbReference type="InterPro" id="IPR035965">
    <property type="entry name" value="PAS-like_dom_sf"/>
</dbReference>
<dbReference type="InterPro" id="IPR013656">
    <property type="entry name" value="PAS_4"/>
</dbReference>
<dbReference type="SMART" id="SM00091">
    <property type="entry name" value="PAS"/>
    <property type="match status" value="1"/>
</dbReference>
<dbReference type="Proteomes" id="UP000525987">
    <property type="component" value="Unassembled WGS sequence"/>
</dbReference>
<protein>
    <submittedName>
        <fullName evidence="3">EAL domain-containing protein (Putative c-di-GMP-specific phosphodiesterase class I)/GGDEF domain-containing protein</fullName>
    </submittedName>
</protein>
<feature type="domain" description="EAL" evidence="1">
    <location>
        <begin position="315"/>
        <end position="573"/>
    </location>
</feature>
<dbReference type="InterPro" id="IPR000014">
    <property type="entry name" value="PAS"/>
</dbReference>
<dbReference type="AlphaFoldDB" id="A0A7W5G5E7"/>
<dbReference type="CDD" id="cd00130">
    <property type="entry name" value="PAS"/>
    <property type="match status" value="1"/>
</dbReference>
<dbReference type="Pfam" id="PF00563">
    <property type="entry name" value="EAL"/>
    <property type="match status" value="1"/>
</dbReference>
<dbReference type="Gene3D" id="3.30.450.20">
    <property type="entry name" value="PAS domain"/>
    <property type="match status" value="1"/>
</dbReference>
<dbReference type="SUPFAM" id="SSF55073">
    <property type="entry name" value="Nucleotide cyclase"/>
    <property type="match status" value="1"/>
</dbReference>
<feature type="domain" description="GGDEF" evidence="2">
    <location>
        <begin position="180"/>
        <end position="306"/>
    </location>
</feature>
<dbReference type="RefSeq" id="WP_183386746.1">
    <property type="nucleotide sequence ID" value="NZ_JACHXM010000004.1"/>
</dbReference>
<dbReference type="Pfam" id="PF00990">
    <property type="entry name" value="GGDEF"/>
    <property type="match status" value="1"/>
</dbReference>
<dbReference type="PROSITE" id="PS50887">
    <property type="entry name" value="GGDEF"/>
    <property type="match status" value="1"/>
</dbReference>
<dbReference type="PROSITE" id="PS50883">
    <property type="entry name" value="EAL"/>
    <property type="match status" value="1"/>
</dbReference>
<keyword evidence="4" id="KW-1185">Reference proteome</keyword>
<dbReference type="SUPFAM" id="SSF55785">
    <property type="entry name" value="PYP-like sensor domain (PAS domain)"/>
    <property type="match status" value="1"/>
</dbReference>
<dbReference type="SMART" id="SM00267">
    <property type="entry name" value="GGDEF"/>
    <property type="match status" value="1"/>
</dbReference>
<dbReference type="Gene3D" id="3.20.20.450">
    <property type="entry name" value="EAL domain"/>
    <property type="match status" value="1"/>
</dbReference>
<dbReference type="PANTHER" id="PTHR33121:SF70">
    <property type="entry name" value="SIGNALING PROTEIN YKOW"/>
    <property type="match status" value="1"/>
</dbReference>
<dbReference type="InterPro" id="IPR000160">
    <property type="entry name" value="GGDEF_dom"/>
</dbReference>
<dbReference type="GO" id="GO:0071111">
    <property type="term" value="F:cyclic-guanylate-specific phosphodiesterase activity"/>
    <property type="evidence" value="ECO:0007669"/>
    <property type="project" value="InterPro"/>
</dbReference>
<reference evidence="3 4" key="1">
    <citation type="submission" date="2020-08" db="EMBL/GenBank/DDBJ databases">
        <title>Genomic Encyclopedia of Type Strains, Phase III (KMG-III): the genomes of soil and plant-associated and newly described type strains.</title>
        <authorList>
            <person name="Whitman W."/>
        </authorList>
    </citation>
    <scope>NUCLEOTIDE SEQUENCE [LARGE SCALE GENOMIC DNA]</scope>
    <source>
        <strain evidence="3 4">CECT 5995</strain>
    </source>
</reference>
<evidence type="ECO:0000259" key="1">
    <source>
        <dbReference type="PROSITE" id="PS50883"/>
    </source>
</evidence>
<dbReference type="SMART" id="SM00052">
    <property type="entry name" value="EAL"/>
    <property type="match status" value="1"/>
</dbReference>
<gene>
    <name evidence="3" type="ORF">FHR96_001208</name>
</gene>
<evidence type="ECO:0000259" key="2">
    <source>
        <dbReference type="PROSITE" id="PS50887"/>
    </source>
</evidence>
<dbReference type="InterPro" id="IPR035919">
    <property type="entry name" value="EAL_sf"/>
</dbReference>
<organism evidence="3 4">
    <name type="scientific">Halomonas organivorans</name>
    <dbReference type="NCBI Taxonomy" id="257772"/>
    <lineage>
        <taxon>Bacteria</taxon>
        <taxon>Pseudomonadati</taxon>
        <taxon>Pseudomonadota</taxon>
        <taxon>Gammaproteobacteria</taxon>
        <taxon>Oceanospirillales</taxon>
        <taxon>Halomonadaceae</taxon>
        <taxon>Halomonas</taxon>
    </lineage>
</organism>
<dbReference type="Pfam" id="PF08448">
    <property type="entry name" value="PAS_4"/>
    <property type="match status" value="1"/>
</dbReference>
<dbReference type="InterPro" id="IPR050706">
    <property type="entry name" value="Cyclic-di-GMP_PDE-like"/>
</dbReference>
<dbReference type="Gene3D" id="3.30.70.270">
    <property type="match status" value="1"/>
</dbReference>
<dbReference type="EMBL" id="JACHXM010000004">
    <property type="protein sequence ID" value="MBB3140346.1"/>
    <property type="molecule type" value="Genomic_DNA"/>
</dbReference>
<dbReference type="PANTHER" id="PTHR33121">
    <property type="entry name" value="CYCLIC DI-GMP PHOSPHODIESTERASE PDEF"/>
    <property type="match status" value="1"/>
</dbReference>
<dbReference type="InterPro" id="IPR029787">
    <property type="entry name" value="Nucleotide_cyclase"/>
</dbReference>
<evidence type="ECO:0000313" key="3">
    <source>
        <dbReference type="EMBL" id="MBB3140346.1"/>
    </source>
</evidence>
<dbReference type="CDD" id="cd01948">
    <property type="entry name" value="EAL"/>
    <property type="match status" value="1"/>
</dbReference>
<proteinExistence type="predicted"/>